<evidence type="ECO:0008006" key="3">
    <source>
        <dbReference type="Google" id="ProtNLM"/>
    </source>
</evidence>
<reference evidence="1 2" key="1">
    <citation type="submission" date="2024-06" db="EMBL/GenBank/DDBJ databases">
        <title>Complete genome of Phlyctema vagabunda strain 19-DSS-EL-015.</title>
        <authorList>
            <person name="Fiorenzani C."/>
        </authorList>
    </citation>
    <scope>NUCLEOTIDE SEQUENCE [LARGE SCALE GENOMIC DNA]</scope>
    <source>
        <strain evidence="1 2">19-DSS-EL-015</strain>
    </source>
</reference>
<dbReference type="EMBL" id="JBFCZG010000005">
    <property type="protein sequence ID" value="KAL3421625.1"/>
    <property type="molecule type" value="Genomic_DNA"/>
</dbReference>
<dbReference type="SUPFAM" id="SSF56112">
    <property type="entry name" value="Protein kinase-like (PK-like)"/>
    <property type="match status" value="1"/>
</dbReference>
<proteinExistence type="predicted"/>
<protein>
    <recommendedName>
        <fullName evidence="3">Aminoglycoside phosphotransferase domain-containing protein</fullName>
    </recommendedName>
</protein>
<organism evidence="1 2">
    <name type="scientific">Phlyctema vagabunda</name>
    <dbReference type="NCBI Taxonomy" id="108571"/>
    <lineage>
        <taxon>Eukaryota</taxon>
        <taxon>Fungi</taxon>
        <taxon>Dikarya</taxon>
        <taxon>Ascomycota</taxon>
        <taxon>Pezizomycotina</taxon>
        <taxon>Leotiomycetes</taxon>
        <taxon>Helotiales</taxon>
        <taxon>Dermateaceae</taxon>
        <taxon>Phlyctema</taxon>
    </lineage>
</organism>
<dbReference type="PANTHER" id="PTHR21310">
    <property type="entry name" value="AMINOGLYCOSIDE PHOSPHOTRANSFERASE-RELATED-RELATED"/>
    <property type="match status" value="1"/>
</dbReference>
<dbReference type="Proteomes" id="UP001629113">
    <property type="component" value="Unassembled WGS sequence"/>
</dbReference>
<sequence length="350" mass="40169">MAKSVKRRYSQDARDLRRSFKVPIAETLQEIDSNSWLVGPLILRRSIGRSNTATWYDEVDNSSYTLTDAPNPPPESTSIEQHILPASFRFQEPKPLVRKVYNAGYSIATWAIGNKAFCTAKIRYPWEEVETTDDVTLKWIRGKKFNCSAPELLHFTEQDHRRISFYTRIPGVPLDDIWFDLSAEMKQYYAKAVADIIKSMAEWKSNKISGVDGRNLNVLYLGVDGETSHEDHEKQLAKYGIDCPSLHFTNLNFGPQWVIVQDKQIGLVDWDSCGYLPKEWIGTSFSILAETELLGHKDRSGYSFKDLMEYKAMVLQNLVSDGYHTRAAELWVADEKERSQLRQEAKDKSP</sequence>
<name>A0ABR4PEC5_9HELO</name>
<evidence type="ECO:0000313" key="2">
    <source>
        <dbReference type="Proteomes" id="UP001629113"/>
    </source>
</evidence>
<evidence type="ECO:0000313" key="1">
    <source>
        <dbReference type="EMBL" id="KAL3421625.1"/>
    </source>
</evidence>
<accession>A0ABR4PEC5</accession>
<dbReference type="InterPro" id="IPR051678">
    <property type="entry name" value="AGP_Transferase"/>
</dbReference>
<gene>
    <name evidence="1" type="ORF">PVAG01_05781</name>
</gene>
<comment type="caution">
    <text evidence="1">The sequence shown here is derived from an EMBL/GenBank/DDBJ whole genome shotgun (WGS) entry which is preliminary data.</text>
</comment>
<keyword evidence="2" id="KW-1185">Reference proteome</keyword>
<dbReference type="PANTHER" id="PTHR21310:SF58">
    <property type="entry name" value="AMINOGLYCOSIDE PHOSPHOTRANSFERASE DOMAIN-CONTAINING PROTEIN"/>
    <property type="match status" value="1"/>
</dbReference>
<dbReference type="InterPro" id="IPR011009">
    <property type="entry name" value="Kinase-like_dom_sf"/>
</dbReference>